<dbReference type="EMBL" id="FNCE01000001">
    <property type="protein sequence ID" value="SDF59135.1"/>
    <property type="molecule type" value="Genomic_DNA"/>
</dbReference>
<evidence type="ECO:0000256" key="6">
    <source>
        <dbReference type="ARBA" id="ARBA00022806"/>
    </source>
</evidence>
<dbReference type="GO" id="GO:0016787">
    <property type="term" value="F:hydrolase activity"/>
    <property type="evidence" value="ECO:0007669"/>
    <property type="project" value="UniProtKB-KW"/>
</dbReference>
<keyword evidence="4" id="KW-0547">Nucleotide-binding</keyword>
<sequence>MRVTFVDESVRDARRRVERVLDRYLPRVAQATWTGFLSNEALRTVAGALRARASRNTAVACFVSGRNNGAPVFHIGSRHRFGRRGQYAINVRQRRKPSRTAMPGFRQLKACLEMAALLHDVGKSAHQFQRALRKTGENTGAVRHELISTLFLIEMSRAFDDGDALWRGLAGGPDAATLEAAYDRAAARAARLSPGDPLPELHWDGSRPAVSAVVLLIAVHHRLLEAELTSNAVSFHTRAHVRSDASPGPHRAREAAHANASSVFRDDRFQRRLQRAATELRDAFAAPTALTPDTAYAYGRLCLMLGDQDASARGQQRVSDDDGGLFANTSSAPERPGALAEPLIDHLKAVAHRTRAHALMLQRSQHAFPRVTPDALPEALTEPPCAGRFAWQGDAVERLRGHEARGAGFFGVAIVPTGGGKTRGAPAALHAATGRCRFVLGLGLRSLTLQSGTAYTGEVGFASADVATIIGDETARRLHDLDRTGGGDRAGTNAEAPAVDDLVVAGGAGRAAALDDADDRELDDAELAELGGDPGGDPDRALPRTVETALQGAWGRERADRLLRTPVVAATVDQLMAAADARSSRYLHAMLRLATSDLILDEIDAYDAVDDAAILRLVYLAGVFGRAVVLASATTPPEIARAFHRAYAAGYSAHAALTGGADHVLTAWLTDDPALTTVEAVEPERFGERHRAITERFVQQHQQAPARRFAEIVTPDEPGETAAFDAMIAAARRMHHRHAQVIDDGVRVSVGVVRVANVRTCRDLARHLARSGVPDTIVGVACYHARLLGLVRFHTERMLDEMLVRKGPNGATAPARHPRVQALIDTAKARGVGEVMVLVVATPVEETGRDHDFDYAVLEPSSTRSIIQLAGRVGRHRDVVPDAPNIAILQTPMSYARGDQSPHYQRPGVETPFREGVKGATPAKLSSAKIDELIDVQALRTRIDGRFWLLDPWDGVGELPQAEHRLLRSFLETGSFRAARFATDPDLPFSAWMPRHQPFRLSDVETAFFLDLEPGAERAWRVVSDDDAKAPPHTNVVEDAETPFAEAVWPLLDLDLDRAFSAMQRTFPGEARTTVCRKLLAFTAPGDLVGQRPASARIEHEVLFGADRVRGA</sequence>
<proteinExistence type="inferred from homology"/>
<evidence type="ECO:0000256" key="1">
    <source>
        <dbReference type="ARBA" id="ARBA00006847"/>
    </source>
</evidence>
<keyword evidence="8" id="KW-0051">Antiviral defense</keyword>
<dbReference type="InterPro" id="IPR048823">
    <property type="entry name" value="Cas3_I-F_Cas2"/>
</dbReference>
<evidence type="ECO:0000256" key="8">
    <source>
        <dbReference type="ARBA" id="ARBA00023118"/>
    </source>
</evidence>
<dbReference type="AlphaFoldDB" id="A0A1G7MBS3"/>
<organism evidence="11 12">
    <name type="scientific">Limimonas halophila</name>
    <dbReference type="NCBI Taxonomy" id="1082479"/>
    <lineage>
        <taxon>Bacteria</taxon>
        <taxon>Pseudomonadati</taxon>
        <taxon>Pseudomonadota</taxon>
        <taxon>Alphaproteobacteria</taxon>
        <taxon>Rhodospirillales</taxon>
        <taxon>Rhodovibrionaceae</taxon>
        <taxon>Limimonas</taxon>
    </lineage>
</organism>
<accession>A0A1G7MBS3</accession>
<reference evidence="11 12" key="1">
    <citation type="submission" date="2016-10" db="EMBL/GenBank/DDBJ databases">
        <authorList>
            <person name="de Groot N.N."/>
        </authorList>
    </citation>
    <scope>NUCLEOTIDE SEQUENCE [LARGE SCALE GENOMIC DNA]</scope>
    <source>
        <strain evidence="11 12">DSM 25584</strain>
    </source>
</reference>
<feature type="domain" description="HD Cas3-type" evidence="10">
    <location>
        <begin position="94"/>
        <end position="285"/>
    </location>
</feature>
<comment type="similarity">
    <text evidence="1">In the N-terminal section; belongs to the CRISPR-associated nuclease Cas3-HD family.</text>
</comment>
<feature type="region of interest" description="Disordered" evidence="9">
    <location>
        <begin position="897"/>
        <end position="916"/>
    </location>
</feature>
<keyword evidence="5" id="KW-0378">Hydrolase</keyword>
<evidence type="ECO:0000256" key="9">
    <source>
        <dbReference type="SAM" id="MobiDB-lite"/>
    </source>
</evidence>
<dbReference type="InterPro" id="IPR027417">
    <property type="entry name" value="P-loop_NTPase"/>
</dbReference>
<name>A0A1G7MBS3_9PROT</name>
<evidence type="ECO:0000256" key="4">
    <source>
        <dbReference type="ARBA" id="ARBA00022741"/>
    </source>
</evidence>
<dbReference type="GO" id="GO:0004386">
    <property type="term" value="F:helicase activity"/>
    <property type="evidence" value="ECO:0007669"/>
    <property type="project" value="UniProtKB-KW"/>
</dbReference>
<dbReference type="Proteomes" id="UP000199415">
    <property type="component" value="Unassembled WGS sequence"/>
</dbReference>
<protein>
    <submittedName>
        <fullName evidence="11">CRISPR-associated helicase, Cas3 family</fullName>
    </submittedName>
</protein>
<dbReference type="STRING" id="1082479.SAMN05216241_101553"/>
<evidence type="ECO:0000313" key="11">
    <source>
        <dbReference type="EMBL" id="SDF59135.1"/>
    </source>
</evidence>
<dbReference type="GO" id="GO:0005524">
    <property type="term" value="F:ATP binding"/>
    <property type="evidence" value="ECO:0007669"/>
    <property type="project" value="UniProtKB-KW"/>
</dbReference>
<evidence type="ECO:0000313" key="12">
    <source>
        <dbReference type="Proteomes" id="UP000199415"/>
    </source>
</evidence>
<dbReference type="GO" id="GO:0051607">
    <property type="term" value="P:defense response to virus"/>
    <property type="evidence" value="ECO:0007669"/>
    <property type="project" value="UniProtKB-KW"/>
</dbReference>
<dbReference type="RefSeq" id="WP_090018557.1">
    <property type="nucleotide sequence ID" value="NZ_FNCE01000001.1"/>
</dbReference>
<evidence type="ECO:0000256" key="7">
    <source>
        <dbReference type="ARBA" id="ARBA00022840"/>
    </source>
</evidence>
<evidence type="ECO:0000256" key="5">
    <source>
        <dbReference type="ARBA" id="ARBA00022801"/>
    </source>
</evidence>
<keyword evidence="12" id="KW-1185">Reference proteome</keyword>
<gene>
    <name evidence="11" type="ORF">SAMN05216241_101553</name>
</gene>
<dbReference type="Pfam" id="PF21384">
    <property type="entry name" value="Cas3_I-F_Cas2"/>
    <property type="match status" value="1"/>
</dbReference>
<dbReference type="GO" id="GO:0046872">
    <property type="term" value="F:metal ion binding"/>
    <property type="evidence" value="ECO:0007669"/>
    <property type="project" value="UniProtKB-KW"/>
</dbReference>
<dbReference type="Pfam" id="PF22590">
    <property type="entry name" value="Cas3-like_C_2"/>
    <property type="match status" value="1"/>
</dbReference>
<dbReference type="InterPro" id="IPR054712">
    <property type="entry name" value="Cas3-like_dom"/>
</dbReference>
<keyword evidence="6" id="KW-0347">Helicase</keyword>
<keyword evidence="7" id="KW-0067">ATP-binding</keyword>
<evidence type="ECO:0000256" key="3">
    <source>
        <dbReference type="ARBA" id="ARBA00022723"/>
    </source>
</evidence>
<dbReference type="Gene3D" id="1.10.3210.30">
    <property type="match status" value="1"/>
</dbReference>
<evidence type="ECO:0000259" key="10">
    <source>
        <dbReference type="PROSITE" id="PS51643"/>
    </source>
</evidence>
<dbReference type="InterPro" id="IPR006483">
    <property type="entry name" value="CRISPR-assoc_Cas3_HD"/>
</dbReference>
<dbReference type="PROSITE" id="PS51643">
    <property type="entry name" value="HD_CAS3"/>
    <property type="match status" value="1"/>
</dbReference>
<comment type="similarity">
    <text evidence="2">In the central section; belongs to the CRISPR-associated helicase Cas3 family.</text>
</comment>
<evidence type="ECO:0000256" key="2">
    <source>
        <dbReference type="ARBA" id="ARBA00009046"/>
    </source>
</evidence>
<dbReference type="SUPFAM" id="SSF52540">
    <property type="entry name" value="P-loop containing nucleoside triphosphate hydrolases"/>
    <property type="match status" value="1"/>
</dbReference>
<dbReference type="InterPro" id="IPR038257">
    <property type="entry name" value="CRISPR-assoc_Cas3_HD_sf"/>
</dbReference>
<keyword evidence="3" id="KW-0479">Metal-binding</keyword>